<dbReference type="RefSeq" id="WP_094957390.1">
    <property type="nucleotide sequence ID" value="NZ_JAUOPU010000002.1"/>
</dbReference>
<gene>
    <name evidence="3" type="ORF">ASV53_13085</name>
    <name evidence="2" type="ORF">Q4568_03705</name>
</gene>
<evidence type="ECO:0000313" key="3">
    <source>
        <dbReference type="EMBL" id="OZS43473.1"/>
    </source>
</evidence>
<keyword evidence="4" id="KW-1185">Reference proteome</keyword>
<dbReference type="AlphaFoldDB" id="A0AAW7Y0N7"/>
<comment type="caution">
    <text evidence="2">The sequence shown here is derived from an EMBL/GenBank/DDBJ whole genome shotgun (WGS) entry which is preliminary data.</text>
</comment>
<evidence type="ECO:0000313" key="5">
    <source>
        <dbReference type="Proteomes" id="UP001170624"/>
    </source>
</evidence>
<reference evidence="2" key="3">
    <citation type="submission" date="2023-07" db="EMBL/GenBank/DDBJ databases">
        <title>Genome content predicts the carbon catabolic preferences of heterotrophic bacteria.</title>
        <authorList>
            <person name="Gralka M."/>
        </authorList>
    </citation>
    <scope>NUCLEOTIDE SEQUENCE</scope>
    <source>
        <strain evidence="2">G2M05</strain>
    </source>
</reference>
<sequence>MFQILSIIILFVISVSLVANYMACKVFFEYWQTDERAHWQMWGKPEFIEFYQNQLGEFRPIAVGSECDRLENLVLSNKVKNLKLTWLIVVAMIFSGCALVGFEADLRPAQSAIIPLENINL</sequence>
<name>A0AAW7Y0N7_9GAMM</name>
<keyword evidence="1" id="KW-1133">Transmembrane helix</keyword>
<accession>A0AAW7Y0N7</accession>
<proteinExistence type="predicted"/>
<protein>
    <submittedName>
        <fullName evidence="2">Uncharacterized protein</fullName>
    </submittedName>
</protein>
<feature type="transmembrane region" description="Helical" evidence="1">
    <location>
        <begin position="84"/>
        <end position="102"/>
    </location>
</feature>
<evidence type="ECO:0000313" key="2">
    <source>
        <dbReference type="EMBL" id="MDO6541620.1"/>
    </source>
</evidence>
<evidence type="ECO:0000256" key="1">
    <source>
        <dbReference type="SAM" id="Phobius"/>
    </source>
</evidence>
<dbReference type="Proteomes" id="UP001170624">
    <property type="component" value="Unassembled WGS sequence"/>
</dbReference>
<dbReference type="EMBL" id="JAUOPU010000002">
    <property type="protein sequence ID" value="MDO6541620.1"/>
    <property type="molecule type" value="Genomic_DNA"/>
</dbReference>
<reference evidence="3 4" key="1">
    <citation type="journal article" date="2016" name="Antonie Van Leeuwenhoek">
        <title>Photobacterium sanguinicancri sp. nov. isolated from marine animals.</title>
        <authorList>
            <person name="Gomez-Gil B."/>
            <person name="Roque A."/>
            <person name="Rotllant G."/>
            <person name="Romalde J.L."/>
            <person name="Doce A."/>
            <person name="Eggermont M."/>
            <person name="Defoirdt T."/>
        </authorList>
    </citation>
    <scope>NUCLEOTIDE SEQUENCE [LARGE SCALE GENOMIC DNA]</scope>
    <source>
        <strain evidence="3 4">CAIM 1827</strain>
    </source>
</reference>
<organism evidence="2 5">
    <name type="scientific">Photobacterium sanguinicancri</name>
    <dbReference type="NCBI Taxonomy" id="875932"/>
    <lineage>
        <taxon>Bacteria</taxon>
        <taxon>Pseudomonadati</taxon>
        <taxon>Pseudomonadota</taxon>
        <taxon>Gammaproteobacteria</taxon>
        <taxon>Vibrionales</taxon>
        <taxon>Vibrionaceae</taxon>
        <taxon>Photobacterium</taxon>
    </lineage>
</organism>
<feature type="transmembrane region" description="Helical" evidence="1">
    <location>
        <begin position="7"/>
        <end position="28"/>
    </location>
</feature>
<keyword evidence="1" id="KW-0812">Transmembrane</keyword>
<evidence type="ECO:0000313" key="4">
    <source>
        <dbReference type="Proteomes" id="UP000215999"/>
    </source>
</evidence>
<reference evidence="3" key="2">
    <citation type="submission" date="2017-07" db="EMBL/GenBank/DDBJ databases">
        <authorList>
            <person name="Gomez-Gil B."/>
            <person name="Enciso-Ibarra K."/>
        </authorList>
    </citation>
    <scope>NUCLEOTIDE SEQUENCE</scope>
    <source>
        <strain evidence="3">CAIM 1827</strain>
    </source>
</reference>
<keyword evidence="1" id="KW-0472">Membrane</keyword>
<dbReference type="EMBL" id="NOIF01000079">
    <property type="protein sequence ID" value="OZS43473.1"/>
    <property type="molecule type" value="Genomic_DNA"/>
</dbReference>
<dbReference type="Proteomes" id="UP000215999">
    <property type="component" value="Unassembled WGS sequence"/>
</dbReference>